<dbReference type="EMBL" id="JAMYWD010000007">
    <property type="protein sequence ID" value="KAJ4966761.1"/>
    <property type="molecule type" value="Genomic_DNA"/>
</dbReference>
<name>A0A9Q0KA70_9MAGN</name>
<dbReference type="Proteomes" id="UP001141806">
    <property type="component" value="Unassembled WGS sequence"/>
</dbReference>
<gene>
    <name evidence="1" type="ORF">NE237_018610</name>
</gene>
<proteinExistence type="predicted"/>
<organism evidence="1 2">
    <name type="scientific">Protea cynaroides</name>
    <dbReference type="NCBI Taxonomy" id="273540"/>
    <lineage>
        <taxon>Eukaryota</taxon>
        <taxon>Viridiplantae</taxon>
        <taxon>Streptophyta</taxon>
        <taxon>Embryophyta</taxon>
        <taxon>Tracheophyta</taxon>
        <taxon>Spermatophyta</taxon>
        <taxon>Magnoliopsida</taxon>
        <taxon>Proteales</taxon>
        <taxon>Proteaceae</taxon>
        <taxon>Protea</taxon>
    </lineage>
</organism>
<protein>
    <recommendedName>
        <fullName evidence="3">Pentatricopeptide repeat-containing protein</fullName>
    </recommendedName>
</protein>
<comment type="caution">
    <text evidence="1">The sequence shown here is derived from an EMBL/GenBank/DDBJ whole genome shotgun (WGS) entry which is preliminary data.</text>
</comment>
<accession>A0A9Q0KA70</accession>
<evidence type="ECO:0008006" key="3">
    <source>
        <dbReference type="Google" id="ProtNLM"/>
    </source>
</evidence>
<dbReference type="AlphaFoldDB" id="A0A9Q0KA70"/>
<evidence type="ECO:0000313" key="1">
    <source>
        <dbReference type="EMBL" id="KAJ4966761.1"/>
    </source>
</evidence>
<sequence length="174" mass="20258">MVQWVVGAEEEEDRRKACSSRPSMAVTRRTNSLRAVCRESNFSPWSVVVSPKALTESSRHVFNLSIEKLTDLGRSNLYECIFKLKKLLLLKKSEDFWIRIKMLYSYFGMVDQAVHRFHEMGEAGFQSFFLLFSVTQLTFSSTKKNIHINTTNQKSIIQPFTNLFFPFSIDRANR</sequence>
<evidence type="ECO:0000313" key="2">
    <source>
        <dbReference type="Proteomes" id="UP001141806"/>
    </source>
</evidence>
<keyword evidence="2" id="KW-1185">Reference proteome</keyword>
<reference evidence="1" key="1">
    <citation type="journal article" date="2023" name="Plant J.">
        <title>The genome of the king protea, Protea cynaroides.</title>
        <authorList>
            <person name="Chang J."/>
            <person name="Duong T.A."/>
            <person name="Schoeman C."/>
            <person name="Ma X."/>
            <person name="Roodt D."/>
            <person name="Barker N."/>
            <person name="Li Z."/>
            <person name="Van de Peer Y."/>
            <person name="Mizrachi E."/>
        </authorList>
    </citation>
    <scope>NUCLEOTIDE SEQUENCE</scope>
    <source>
        <tissue evidence="1">Young leaves</tissue>
    </source>
</reference>